<feature type="domain" description="DUF6545" evidence="3">
    <location>
        <begin position="254"/>
        <end position="391"/>
    </location>
</feature>
<dbReference type="InterPro" id="IPR046675">
    <property type="entry name" value="DUF6545"/>
</dbReference>
<keyword evidence="5" id="KW-1185">Reference proteome</keyword>
<feature type="transmembrane region" description="Helical" evidence="1">
    <location>
        <begin position="37"/>
        <end position="58"/>
    </location>
</feature>
<sequence length="422" mass="45399">MWQLILTTVNLAIAAFALTLGLAKAHAARGNPDLTLKLTASVLIHCGVIFLLCTPAVYRAVGAAAGSANLPALIVNCATLLCIGHAHLMTQLWHPARKEPAVLRRTIATWAPVYGIAVLLMIVLYAWADVRGPARPLRYSAAYADIWQVVAFQVVYSVGIVATALVTMRQCRGVVMPGRPDLDMALRKSLKAFATAVALDIANIALTLTAVISVVGTGTHRLDFLAEGAWLATIASGVAASFALARLVFSSRREERRDCRAMEQLWKVATRLGEDNGQLVLAPQPLFWWRNWRVELLRRLAEIREGERVLSPWWSGAPAQAVAGLADQETDLPAHFDLVAAQVAAVVLLAAHARGQGRPPLPDHVRLKAMPGGRVPEEQERAHLVLVARHLNLPLVFEAVTVSSHSAEGDGAPSAAVRAPGN</sequence>
<dbReference type="Proteomes" id="UP001501637">
    <property type="component" value="Unassembled WGS sequence"/>
</dbReference>
<keyword evidence="2" id="KW-0732">Signal</keyword>
<protein>
    <recommendedName>
        <fullName evidence="3">DUF6545 domain-containing protein</fullName>
    </recommendedName>
</protein>
<organism evidence="4 5">
    <name type="scientific">Streptomyces rectiviolaceus</name>
    <dbReference type="NCBI Taxonomy" id="332591"/>
    <lineage>
        <taxon>Bacteria</taxon>
        <taxon>Bacillati</taxon>
        <taxon>Actinomycetota</taxon>
        <taxon>Actinomycetes</taxon>
        <taxon>Kitasatosporales</taxon>
        <taxon>Streptomycetaceae</taxon>
        <taxon>Streptomyces</taxon>
    </lineage>
</organism>
<keyword evidence="1" id="KW-0812">Transmembrane</keyword>
<feature type="signal peptide" evidence="2">
    <location>
        <begin position="1"/>
        <end position="27"/>
    </location>
</feature>
<dbReference type="EMBL" id="BAAAUG010000022">
    <property type="protein sequence ID" value="GAA3091022.1"/>
    <property type="molecule type" value="Genomic_DNA"/>
</dbReference>
<evidence type="ECO:0000313" key="5">
    <source>
        <dbReference type="Proteomes" id="UP001501637"/>
    </source>
</evidence>
<accession>A0ABP6MEB0</accession>
<evidence type="ECO:0000256" key="1">
    <source>
        <dbReference type="SAM" id="Phobius"/>
    </source>
</evidence>
<keyword evidence="1" id="KW-1133">Transmembrane helix</keyword>
<evidence type="ECO:0000313" key="4">
    <source>
        <dbReference type="EMBL" id="GAA3091022.1"/>
    </source>
</evidence>
<comment type="caution">
    <text evidence="4">The sequence shown here is derived from an EMBL/GenBank/DDBJ whole genome shotgun (WGS) entry which is preliminary data.</text>
</comment>
<feature type="chain" id="PRO_5047043588" description="DUF6545 domain-containing protein" evidence="2">
    <location>
        <begin position="28"/>
        <end position="422"/>
    </location>
</feature>
<reference evidence="5" key="1">
    <citation type="journal article" date="2019" name="Int. J. Syst. Evol. Microbiol.">
        <title>The Global Catalogue of Microorganisms (GCM) 10K type strain sequencing project: providing services to taxonomists for standard genome sequencing and annotation.</title>
        <authorList>
            <consortium name="The Broad Institute Genomics Platform"/>
            <consortium name="The Broad Institute Genome Sequencing Center for Infectious Disease"/>
            <person name="Wu L."/>
            <person name="Ma J."/>
        </authorList>
    </citation>
    <scope>NUCLEOTIDE SEQUENCE [LARGE SCALE GENOMIC DNA]</scope>
    <source>
        <strain evidence="5">JCM 9092</strain>
    </source>
</reference>
<feature type="transmembrane region" description="Helical" evidence="1">
    <location>
        <begin position="189"/>
        <end position="216"/>
    </location>
</feature>
<keyword evidence="1" id="KW-0472">Membrane</keyword>
<proteinExistence type="predicted"/>
<feature type="transmembrane region" description="Helical" evidence="1">
    <location>
        <begin position="228"/>
        <end position="249"/>
    </location>
</feature>
<evidence type="ECO:0000259" key="3">
    <source>
        <dbReference type="Pfam" id="PF20182"/>
    </source>
</evidence>
<gene>
    <name evidence="4" type="ORF">GCM10010449_13480</name>
</gene>
<dbReference type="RefSeq" id="WP_344519526.1">
    <property type="nucleotide sequence ID" value="NZ_BAAAUG010000022.1"/>
</dbReference>
<dbReference type="Pfam" id="PF20182">
    <property type="entry name" value="DUF6545"/>
    <property type="match status" value="1"/>
</dbReference>
<feature type="transmembrane region" description="Helical" evidence="1">
    <location>
        <begin position="147"/>
        <end position="168"/>
    </location>
</feature>
<feature type="transmembrane region" description="Helical" evidence="1">
    <location>
        <begin position="107"/>
        <end position="127"/>
    </location>
</feature>
<evidence type="ECO:0000256" key="2">
    <source>
        <dbReference type="SAM" id="SignalP"/>
    </source>
</evidence>
<name>A0ABP6MEB0_9ACTN</name>